<dbReference type="EMBL" id="CACRTU010000010">
    <property type="protein sequence ID" value="VYT94771.1"/>
    <property type="molecule type" value="Genomic_DNA"/>
</dbReference>
<evidence type="ECO:0000313" key="1">
    <source>
        <dbReference type="EMBL" id="VYT94771.1"/>
    </source>
</evidence>
<reference evidence="1" key="1">
    <citation type="submission" date="2019-11" db="EMBL/GenBank/DDBJ databases">
        <authorList>
            <person name="Feng L."/>
        </authorList>
    </citation>
    <scope>NUCLEOTIDE SEQUENCE</scope>
    <source>
        <strain evidence="1">CButyricumLFYP62</strain>
    </source>
</reference>
<dbReference type="AlphaFoldDB" id="A0A6N3AT39"/>
<protein>
    <submittedName>
        <fullName evidence="1">Uncharacterized protein</fullName>
    </submittedName>
</protein>
<organism evidence="1">
    <name type="scientific">Clostridium butyricum</name>
    <dbReference type="NCBI Taxonomy" id="1492"/>
    <lineage>
        <taxon>Bacteria</taxon>
        <taxon>Bacillati</taxon>
        <taxon>Bacillota</taxon>
        <taxon>Clostridia</taxon>
        <taxon>Eubacteriales</taxon>
        <taxon>Clostridiaceae</taxon>
        <taxon>Clostridium</taxon>
    </lineage>
</organism>
<name>A0A6N3AT39_CLOBU</name>
<sequence length="180" mass="21065">MNKEELRKCKWIVGHKFYLKGEEISKRKYEDLSFNDEEVFQEANQVDCFEEGYFHEWIVNNYGNSHDGIYTEVYALVEKMNGKVIQLDTDEIIFIDEFKDVISSNLKQLIGKSIQNNSFIEVLDFINILSSNELIQKYILDIVKGFENNSLVGVLKVVDELFDSKGNEELLKEVVKKYNL</sequence>
<dbReference type="RefSeq" id="WP_002582905.1">
    <property type="nucleotide sequence ID" value="NZ_CACRTU010000010.1"/>
</dbReference>
<gene>
    <name evidence="1" type="ORF">CBLFYP62_01136</name>
</gene>
<proteinExistence type="predicted"/>
<accession>A0A6N3AT39</accession>